<dbReference type="GO" id="GO:0015159">
    <property type="term" value="F:polysaccharide transmembrane transporter activity"/>
    <property type="evidence" value="ECO:0007669"/>
    <property type="project" value="InterPro"/>
</dbReference>
<dbReference type="Pfam" id="PF02563">
    <property type="entry name" value="Poly_export"/>
    <property type="match status" value="1"/>
</dbReference>
<dbReference type="EMBL" id="CXPG01000014">
    <property type="protein sequence ID" value="CTQ32710.1"/>
    <property type="molecule type" value="Genomic_DNA"/>
</dbReference>
<evidence type="ECO:0000259" key="3">
    <source>
        <dbReference type="Pfam" id="PF25994"/>
    </source>
</evidence>
<accession>A0A0M6XNF3</accession>
<dbReference type="STRING" id="282197.SAMN04488517_101645"/>
<dbReference type="AlphaFoldDB" id="A0A0M6XNF3"/>
<protein>
    <submittedName>
        <fullName evidence="4">Type I secretion system membrane fusion protein PrsE</fullName>
    </submittedName>
</protein>
<proteinExistence type="predicted"/>
<keyword evidence="1" id="KW-0732">Signal</keyword>
<organism evidence="4 5">
    <name type="scientific">Jannaschia rubra</name>
    <dbReference type="NCBI Taxonomy" id="282197"/>
    <lineage>
        <taxon>Bacteria</taxon>
        <taxon>Pseudomonadati</taxon>
        <taxon>Pseudomonadota</taxon>
        <taxon>Alphaproteobacteria</taxon>
        <taxon>Rhodobacterales</taxon>
        <taxon>Roseobacteraceae</taxon>
        <taxon>Jannaschia</taxon>
    </lineage>
</organism>
<feature type="domain" description="Polysaccharide export protein N-terminal" evidence="2">
    <location>
        <begin position="39"/>
        <end position="125"/>
    </location>
</feature>
<dbReference type="InterPro" id="IPR003715">
    <property type="entry name" value="Poly_export_N"/>
</dbReference>
<dbReference type="PANTHER" id="PTHR33619">
    <property type="entry name" value="POLYSACCHARIDE EXPORT PROTEIN GFCE-RELATED"/>
    <property type="match status" value="1"/>
</dbReference>
<feature type="domain" description="AprE-like long alpha-helical hairpin" evidence="3">
    <location>
        <begin position="178"/>
        <end position="362"/>
    </location>
</feature>
<reference evidence="4 5" key="1">
    <citation type="submission" date="2015-07" db="EMBL/GenBank/DDBJ databases">
        <authorList>
            <person name="Noorani M."/>
        </authorList>
    </citation>
    <scope>NUCLEOTIDE SEQUENCE [LARGE SCALE GENOMIC DNA]</scope>
    <source>
        <strain evidence="4 5">CECT 5088</strain>
    </source>
</reference>
<sequence length="422" mass="45551">MHSAFGPKPSTPFHVWRRVAIAVGIALLTVLSALPGRAQDGGYVLGAGDTLDIRVLAWNSLDLEFELYDGLGGTFRIDEDGSVVLPLLGSVSAGGMGIAALSDQIGKRYQRRLGLAETPSASIEVSEYRPVFVLGDVARPGRYEYEPGLTATGAMALAGGLYRPEDGGGFGEAIRATGRLDELSGDLTRERMRTARLRAEVDGAEAFETPDLPPHPDGPEAAQALYEHEASLFDGRRQQVDSALASIDETRALLRTEIAALEEKGVGIARQLDLVRESVGNMESLRERGLARSPTLITLQQTLIDLEARELDTETGIFRARQQLSELDRDAGDLRAGRRVQVLQDLQTSEAEIARLESRLETTGEYLTVAQALLAASASEVRVRPEFVILRGAEARRIDADGTTPLAPLDVLEVETTAVEPD</sequence>
<dbReference type="Proteomes" id="UP000048908">
    <property type="component" value="Unassembled WGS sequence"/>
</dbReference>
<dbReference type="InterPro" id="IPR058781">
    <property type="entry name" value="HH_AprE-like"/>
</dbReference>
<dbReference type="Pfam" id="PF25994">
    <property type="entry name" value="HH_AprE"/>
    <property type="match status" value="1"/>
</dbReference>
<evidence type="ECO:0000313" key="5">
    <source>
        <dbReference type="Proteomes" id="UP000048908"/>
    </source>
</evidence>
<evidence type="ECO:0000256" key="1">
    <source>
        <dbReference type="ARBA" id="ARBA00022729"/>
    </source>
</evidence>
<dbReference type="InterPro" id="IPR049712">
    <property type="entry name" value="Poly_export"/>
</dbReference>
<name>A0A0M6XNF3_9RHOB</name>
<evidence type="ECO:0000259" key="2">
    <source>
        <dbReference type="Pfam" id="PF02563"/>
    </source>
</evidence>
<keyword evidence="5" id="KW-1185">Reference proteome</keyword>
<dbReference type="Gene3D" id="3.30.1950.10">
    <property type="entry name" value="wza like domain"/>
    <property type="match status" value="1"/>
</dbReference>
<dbReference type="RefSeq" id="WP_055682145.1">
    <property type="nucleotide sequence ID" value="NZ_CANMUL010000004.1"/>
</dbReference>
<dbReference type="PANTHER" id="PTHR33619:SF3">
    <property type="entry name" value="POLYSACCHARIDE EXPORT PROTEIN GFCE-RELATED"/>
    <property type="match status" value="1"/>
</dbReference>
<gene>
    <name evidence="4" type="primary">prsE_2</name>
    <name evidence="4" type="ORF">JAN5088_01482</name>
</gene>
<dbReference type="OrthoDB" id="197007at2"/>
<evidence type="ECO:0000313" key="4">
    <source>
        <dbReference type="EMBL" id="CTQ32710.1"/>
    </source>
</evidence>